<dbReference type="Pfam" id="PF00106">
    <property type="entry name" value="adh_short"/>
    <property type="match status" value="1"/>
</dbReference>
<dbReference type="InterPro" id="IPR020904">
    <property type="entry name" value="Sc_DH/Rdtase_CS"/>
</dbReference>
<proteinExistence type="inferred from homology"/>
<dbReference type="Gene3D" id="3.40.50.720">
    <property type="entry name" value="NAD(P)-binding Rossmann-like Domain"/>
    <property type="match status" value="1"/>
</dbReference>
<keyword evidence="2 3" id="KW-0560">Oxidoreductase</keyword>
<name>A0A446CVS0_9BURK</name>
<dbReference type="InterPro" id="IPR036291">
    <property type="entry name" value="NAD(P)-bd_dom_sf"/>
</dbReference>
<dbReference type="PROSITE" id="PS00061">
    <property type="entry name" value="ADH_SHORT"/>
    <property type="match status" value="1"/>
</dbReference>
<dbReference type="PANTHER" id="PTHR44196:SF1">
    <property type="entry name" value="DEHYDROGENASE_REDUCTASE SDR FAMILY MEMBER 7B"/>
    <property type="match status" value="1"/>
</dbReference>
<evidence type="ECO:0000313" key="4">
    <source>
        <dbReference type="Proteomes" id="UP000289465"/>
    </source>
</evidence>
<dbReference type="AlphaFoldDB" id="A0A446CVS0"/>
<comment type="similarity">
    <text evidence="1">Belongs to the short-chain dehydrogenases/reductases (SDR) family.</text>
</comment>
<dbReference type="OrthoDB" id="9797538at2"/>
<gene>
    <name evidence="3" type="ORF">AVE30378_04801</name>
</gene>
<evidence type="ECO:0000256" key="1">
    <source>
        <dbReference type="ARBA" id="ARBA00006484"/>
    </source>
</evidence>
<dbReference type="EMBL" id="UFQC01000033">
    <property type="protein sequence ID" value="SSW71905.1"/>
    <property type="molecule type" value="Genomic_DNA"/>
</dbReference>
<dbReference type="GO" id="GO:0016491">
    <property type="term" value="F:oxidoreductase activity"/>
    <property type="evidence" value="ECO:0007669"/>
    <property type="project" value="UniProtKB-KW"/>
</dbReference>
<evidence type="ECO:0000256" key="2">
    <source>
        <dbReference type="ARBA" id="ARBA00023002"/>
    </source>
</evidence>
<evidence type="ECO:0000313" key="3">
    <source>
        <dbReference type="EMBL" id="SSW71905.1"/>
    </source>
</evidence>
<accession>A0A446CVS0</accession>
<dbReference type="RefSeq" id="WP_129244425.1">
    <property type="nucleotide sequence ID" value="NZ_UFQC01000033.1"/>
</dbReference>
<dbReference type="PRINTS" id="PR00081">
    <property type="entry name" value="GDHRDH"/>
</dbReference>
<dbReference type="InterPro" id="IPR002347">
    <property type="entry name" value="SDR_fam"/>
</dbReference>
<dbReference type="EC" id="1.-.-.-" evidence="3"/>
<organism evidence="3 4">
    <name type="scientific">Achromobacter veterisilvae</name>
    <dbReference type="NCBI Taxonomy" id="2069367"/>
    <lineage>
        <taxon>Bacteria</taxon>
        <taxon>Pseudomonadati</taxon>
        <taxon>Pseudomonadota</taxon>
        <taxon>Betaproteobacteria</taxon>
        <taxon>Burkholderiales</taxon>
        <taxon>Alcaligenaceae</taxon>
        <taxon>Achromobacter</taxon>
    </lineage>
</organism>
<dbReference type="PANTHER" id="PTHR44196">
    <property type="entry name" value="DEHYDROGENASE/REDUCTASE SDR FAMILY MEMBER 7B"/>
    <property type="match status" value="1"/>
</dbReference>
<dbReference type="GO" id="GO:0016020">
    <property type="term" value="C:membrane"/>
    <property type="evidence" value="ECO:0007669"/>
    <property type="project" value="TreeGrafter"/>
</dbReference>
<dbReference type="SUPFAM" id="SSF51735">
    <property type="entry name" value="NAD(P)-binding Rossmann-fold domains"/>
    <property type="match status" value="1"/>
</dbReference>
<protein>
    <submittedName>
        <fullName evidence="3">Putative oxidoreductase</fullName>
        <ecNumber evidence="3">1.-.-.-</ecNumber>
    </submittedName>
</protein>
<sequence length="256" mass="27083">MTQTALNVLITGATGAIGQALAEEYAAPGVALVLQGRRLDVLRDLAARCEARGARARTAALDLRDREALRTWLDALADEAPPDLAIVNAGVNISAPRPGQGEVWDDVEGLLEVNVRASMAIAHALGERMRRRGAGQIALMSSQAAWRGLPATPSYSASKAALKAYGEALRDGLAGQGVRVNVVMPGYVTSPMCAAMPGPKPFEWDAARAARRVRRGLAADRARISFPFPLNLGCWLLAGLPPGLSGRILRWLGYGA</sequence>
<dbReference type="Proteomes" id="UP000289465">
    <property type="component" value="Unassembled WGS sequence"/>
</dbReference>
<reference evidence="3 4" key="1">
    <citation type="submission" date="2018-07" db="EMBL/GenBank/DDBJ databases">
        <authorList>
            <person name="Peeters C."/>
        </authorList>
    </citation>
    <scope>NUCLEOTIDE SEQUENCE [LARGE SCALE GENOMIC DNA]</scope>
    <source>
        <strain evidence="3 4">LMG 30378</strain>
    </source>
</reference>